<keyword evidence="5" id="KW-0560">Oxidoreductase</keyword>
<keyword evidence="7" id="KW-0503">Monooxygenase</keyword>
<organism evidence="8 9">
    <name type="scientific">Tothia fuscella</name>
    <dbReference type="NCBI Taxonomy" id="1048955"/>
    <lineage>
        <taxon>Eukaryota</taxon>
        <taxon>Fungi</taxon>
        <taxon>Dikarya</taxon>
        <taxon>Ascomycota</taxon>
        <taxon>Pezizomycotina</taxon>
        <taxon>Dothideomycetes</taxon>
        <taxon>Pleosporomycetidae</taxon>
        <taxon>Venturiales</taxon>
        <taxon>Cylindrosympodiaceae</taxon>
        <taxon>Tothia</taxon>
    </lineage>
</organism>
<reference evidence="8" key="1">
    <citation type="journal article" date="2020" name="Stud. Mycol.">
        <title>101 Dothideomycetes genomes: a test case for predicting lifestyles and emergence of pathogens.</title>
        <authorList>
            <person name="Haridas S."/>
            <person name="Albert R."/>
            <person name="Binder M."/>
            <person name="Bloem J."/>
            <person name="Labutti K."/>
            <person name="Salamov A."/>
            <person name="Andreopoulos B."/>
            <person name="Baker S."/>
            <person name="Barry K."/>
            <person name="Bills G."/>
            <person name="Bluhm B."/>
            <person name="Cannon C."/>
            <person name="Castanera R."/>
            <person name="Culley D."/>
            <person name="Daum C."/>
            <person name="Ezra D."/>
            <person name="Gonzalez J."/>
            <person name="Henrissat B."/>
            <person name="Kuo A."/>
            <person name="Liang C."/>
            <person name="Lipzen A."/>
            <person name="Lutzoni F."/>
            <person name="Magnuson J."/>
            <person name="Mondo S."/>
            <person name="Nolan M."/>
            <person name="Ohm R."/>
            <person name="Pangilinan J."/>
            <person name="Park H.-J."/>
            <person name="Ramirez L."/>
            <person name="Alfaro M."/>
            <person name="Sun H."/>
            <person name="Tritt A."/>
            <person name="Yoshinaga Y."/>
            <person name="Zwiers L.-H."/>
            <person name="Turgeon B."/>
            <person name="Goodwin S."/>
            <person name="Spatafora J."/>
            <person name="Crous P."/>
            <person name="Grigoriev I."/>
        </authorList>
    </citation>
    <scope>NUCLEOTIDE SEQUENCE</scope>
    <source>
        <strain evidence="8">CBS 130266</strain>
    </source>
</reference>
<dbReference type="InterPro" id="IPR047146">
    <property type="entry name" value="Cyt_P450_E_CYP52_fungi"/>
</dbReference>
<dbReference type="InterPro" id="IPR001128">
    <property type="entry name" value="Cyt_P450"/>
</dbReference>
<dbReference type="InterPro" id="IPR036396">
    <property type="entry name" value="Cyt_P450_sf"/>
</dbReference>
<gene>
    <name evidence="8" type="ORF">EJ08DRAFT_703343</name>
</gene>
<evidence type="ECO:0000256" key="1">
    <source>
        <dbReference type="ARBA" id="ARBA00001971"/>
    </source>
</evidence>
<dbReference type="SUPFAM" id="SSF48264">
    <property type="entry name" value="Cytochrome P450"/>
    <property type="match status" value="1"/>
</dbReference>
<dbReference type="Gene3D" id="1.10.630.10">
    <property type="entry name" value="Cytochrome P450"/>
    <property type="match status" value="1"/>
</dbReference>
<evidence type="ECO:0000256" key="2">
    <source>
        <dbReference type="ARBA" id="ARBA00010617"/>
    </source>
</evidence>
<protein>
    <submittedName>
        <fullName evidence="8">Cytochrome P450</fullName>
    </submittedName>
</protein>
<keyword evidence="6" id="KW-0408">Iron</keyword>
<accession>A0A9P4NEI3</accession>
<keyword evidence="3" id="KW-0349">Heme</keyword>
<dbReference type="PANTHER" id="PTHR24287">
    <property type="entry name" value="P450, PUTATIVE (EUROFUNG)-RELATED"/>
    <property type="match status" value="1"/>
</dbReference>
<sequence length="520" mass="59281">MIKNSVDLLYKLLFTVLAGVILKWLYDKRRRNRDDAAFAALHGCQPPQCEYKHRWPWALDLIKEHVATVLTDHALMLQVEFTESMGITFAAYMFGLTGYFTSDPRNIKAITETRFQDMNLGVRRPACYPFFGEGIFTQDGPAWKHSREMLRRQFARVQARDLETFTDQVENLVSTFQDSKGVVDLQPAFFRFTLATTTTLLFGESIETLPETEQSDFAKHFDSATLVTAIRLPLAHLSFLYNTPSYRKSCRVVKHYADYFIDKAFKYAQDHGQEDATGRYPFIFDLYTEYQDRSLVRDQLVNVLLAGRDTTACTMSWTIFHLVRHPAMLRRLREEIYEVTGSETVVTRAHTKNMPYLNAVLNETLRLYPQVPMNTRSTVRTTLLPKGGGPDGESPVYVPKNAGITFSPYHMHRRKELFGEDAHDYKPERWLDGKLTGIGCAYIPFLHGFRTCLGKDFALSEASYALVRLLQAYPNLRIPPGTGVVPTGKEKQMLSLVVSSLEGCKVVLDGVEVGSNVRPM</sequence>
<dbReference type="PRINTS" id="PR00385">
    <property type="entry name" value="P450"/>
</dbReference>
<proteinExistence type="inferred from homology"/>
<dbReference type="Proteomes" id="UP000800235">
    <property type="component" value="Unassembled WGS sequence"/>
</dbReference>
<evidence type="ECO:0000256" key="6">
    <source>
        <dbReference type="ARBA" id="ARBA00023004"/>
    </source>
</evidence>
<dbReference type="PANTHER" id="PTHR24287:SF1">
    <property type="entry name" value="P450, PUTATIVE (EUROFUNG)-RELATED"/>
    <property type="match status" value="1"/>
</dbReference>
<name>A0A9P4NEI3_9PEZI</name>
<evidence type="ECO:0000256" key="3">
    <source>
        <dbReference type="ARBA" id="ARBA00022617"/>
    </source>
</evidence>
<evidence type="ECO:0000256" key="4">
    <source>
        <dbReference type="ARBA" id="ARBA00022723"/>
    </source>
</evidence>
<comment type="similarity">
    <text evidence="2">Belongs to the cytochrome P450 family.</text>
</comment>
<dbReference type="EMBL" id="MU007136">
    <property type="protein sequence ID" value="KAF2417662.1"/>
    <property type="molecule type" value="Genomic_DNA"/>
</dbReference>
<evidence type="ECO:0000313" key="9">
    <source>
        <dbReference type="Proteomes" id="UP000800235"/>
    </source>
</evidence>
<dbReference type="PRINTS" id="PR01239">
    <property type="entry name" value="EP450IICYP52"/>
</dbReference>
<comment type="caution">
    <text evidence="8">The sequence shown here is derived from an EMBL/GenBank/DDBJ whole genome shotgun (WGS) entry which is preliminary data.</text>
</comment>
<keyword evidence="9" id="KW-1185">Reference proteome</keyword>
<evidence type="ECO:0000256" key="5">
    <source>
        <dbReference type="ARBA" id="ARBA00023002"/>
    </source>
</evidence>
<dbReference type="AlphaFoldDB" id="A0A9P4NEI3"/>
<comment type="cofactor">
    <cofactor evidence="1">
        <name>heme</name>
        <dbReference type="ChEBI" id="CHEBI:30413"/>
    </cofactor>
</comment>
<evidence type="ECO:0000256" key="7">
    <source>
        <dbReference type="ARBA" id="ARBA00023033"/>
    </source>
</evidence>
<dbReference type="InterPro" id="IPR002974">
    <property type="entry name" value="Cyt_P450_E_CYP52_ascomycetes"/>
</dbReference>
<dbReference type="GO" id="GO:0005506">
    <property type="term" value="F:iron ion binding"/>
    <property type="evidence" value="ECO:0007669"/>
    <property type="project" value="InterPro"/>
</dbReference>
<keyword evidence="4" id="KW-0479">Metal-binding</keyword>
<dbReference type="GO" id="GO:0020037">
    <property type="term" value="F:heme binding"/>
    <property type="evidence" value="ECO:0007669"/>
    <property type="project" value="InterPro"/>
</dbReference>
<dbReference type="Pfam" id="PF00067">
    <property type="entry name" value="p450"/>
    <property type="match status" value="1"/>
</dbReference>
<dbReference type="CDD" id="cd11063">
    <property type="entry name" value="CYP52"/>
    <property type="match status" value="1"/>
</dbReference>
<evidence type="ECO:0000313" key="8">
    <source>
        <dbReference type="EMBL" id="KAF2417662.1"/>
    </source>
</evidence>
<dbReference type="GO" id="GO:0016712">
    <property type="term" value="F:oxidoreductase activity, acting on paired donors, with incorporation or reduction of molecular oxygen, reduced flavin or flavoprotein as one donor, and incorporation of one atom of oxygen"/>
    <property type="evidence" value="ECO:0007669"/>
    <property type="project" value="InterPro"/>
</dbReference>
<dbReference type="OrthoDB" id="1470350at2759"/>